<comment type="caution">
    <text evidence="2">The sequence shown here is derived from an EMBL/GenBank/DDBJ whole genome shotgun (WGS) entry which is preliminary data.</text>
</comment>
<reference evidence="2" key="1">
    <citation type="journal article" date="2022" name="bioRxiv">
        <title>Sequencing and chromosome-scale assembly of the giantPleurodeles waltlgenome.</title>
        <authorList>
            <person name="Brown T."/>
            <person name="Elewa A."/>
            <person name="Iarovenko S."/>
            <person name="Subramanian E."/>
            <person name="Araus A.J."/>
            <person name="Petzold A."/>
            <person name="Susuki M."/>
            <person name="Suzuki K.-i.T."/>
            <person name="Hayashi T."/>
            <person name="Toyoda A."/>
            <person name="Oliveira C."/>
            <person name="Osipova E."/>
            <person name="Leigh N.D."/>
            <person name="Simon A."/>
            <person name="Yun M.H."/>
        </authorList>
    </citation>
    <scope>NUCLEOTIDE SEQUENCE</scope>
    <source>
        <strain evidence="2">20211129_DDA</strain>
        <tissue evidence="2">Liver</tissue>
    </source>
</reference>
<dbReference type="AlphaFoldDB" id="A0AAV7T0K1"/>
<proteinExistence type="predicted"/>
<keyword evidence="3" id="KW-1185">Reference proteome</keyword>
<evidence type="ECO:0000313" key="3">
    <source>
        <dbReference type="Proteomes" id="UP001066276"/>
    </source>
</evidence>
<sequence>MTGLQTHPQRAQPQRDRATKLKRRCSFPPAPLRTNSARGARQPPCAPTSVRAGGSSRATDSVYAACRSLSAQCRLNAGRVTHCAARLLLGRSAHLSAPCGSRHGASRSSGVPPPRSVDTCLSGVCRRLGLAPQTQSTVLIAGGYTEIPVQSSNAQQNVELQLRGGISVRHEELSFSSVPYPLSH</sequence>
<organism evidence="2 3">
    <name type="scientific">Pleurodeles waltl</name>
    <name type="common">Iberian ribbed newt</name>
    <dbReference type="NCBI Taxonomy" id="8319"/>
    <lineage>
        <taxon>Eukaryota</taxon>
        <taxon>Metazoa</taxon>
        <taxon>Chordata</taxon>
        <taxon>Craniata</taxon>
        <taxon>Vertebrata</taxon>
        <taxon>Euteleostomi</taxon>
        <taxon>Amphibia</taxon>
        <taxon>Batrachia</taxon>
        <taxon>Caudata</taxon>
        <taxon>Salamandroidea</taxon>
        <taxon>Salamandridae</taxon>
        <taxon>Pleurodelinae</taxon>
        <taxon>Pleurodeles</taxon>
    </lineage>
</organism>
<feature type="region of interest" description="Disordered" evidence="1">
    <location>
        <begin position="1"/>
        <end position="55"/>
    </location>
</feature>
<accession>A0AAV7T0K1</accession>
<dbReference type="Proteomes" id="UP001066276">
    <property type="component" value="Chromosome 4_1"/>
</dbReference>
<dbReference type="EMBL" id="JANPWB010000007">
    <property type="protein sequence ID" value="KAJ1169895.1"/>
    <property type="molecule type" value="Genomic_DNA"/>
</dbReference>
<protein>
    <submittedName>
        <fullName evidence="2">Uncharacterized protein</fullName>
    </submittedName>
</protein>
<evidence type="ECO:0000256" key="1">
    <source>
        <dbReference type="SAM" id="MobiDB-lite"/>
    </source>
</evidence>
<name>A0AAV7T0K1_PLEWA</name>
<feature type="compositionally biased region" description="Polar residues" evidence="1">
    <location>
        <begin position="1"/>
        <end position="12"/>
    </location>
</feature>
<evidence type="ECO:0000313" key="2">
    <source>
        <dbReference type="EMBL" id="KAJ1169895.1"/>
    </source>
</evidence>
<gene>
    <name evidence="2" type="ORF">NDU88_001783</name>
</gene>